<proteinExistence type="predicted"/>
<keyword evidence="1" id="KW-1133">Transmembrane helix</keyword>
<feature type="transmembrane region" description="Helical" evidence="1">
    <location>
        <begin position="87"/>
        <end position="109"/>
    </location>
</feature>
<feature type="transmembrane region" description="Helical" evidence="1">
    <location>
        <begin position="631"/>
        <end position="655"/>
    </location>
</feature>
<feature type="transmembrane region" description="Helical" evidence="1">
    <location>
        <begin position="12"/>
        <end position="34"/>
    </location>
</feature>
<accession>A0A7S2ZM15</accession>
<evidence type="ECO:0000313" key="2">
    <source>
        <dbReference type="EMBL" id="CAE0044523.1"/>
    </source>
</evidence>
<evidence type="ECO:0000256" key="1">
    <source>
        <dbReference type="SAM" id="Phobius"/>
    </source>
</evidence>
<dbReference type="EMBL" id="HBHW01016167">
    <property type="protein sequence ID" value="CAE0044523.1"/>
    <property type="molecule type" value="Transcribed_RNA"/>
</dbReference>
<protein>
    <submittedName>
        <fullName evidence="2">Uncharacterized protein</fullName>
    </submittedName>
</protein>
<keyword evidence="1" id="KW-0812">Transmembrane</keyword>
<name>A0A7S2ZM15_9RHOD</name>
<feature type="transmembrane region" description="Helical" evidence="1">
    <location>
        <begin position="49"/>
        <end position="66"/>
    </location>
</feature>
<sequence length="725" mass="83088">MAVRIEMDPTRVNILTDVFLLVLQVIWIRMMVILTELDMKRNIRKGRRVFSFETMGSLSYLTHGLKKFRRLKRKNILSPNEAFRFRLYLGSSIISLLLSISLVLMHILIDYGLDYETVIDPANDTISYGMVGLSDNSEIVNSMGQVDSIEKLKRCIAEERHIEKCRLRIDEEEKIVYEELREGMSFARSLYHAPSVTSLDIIDNLKLDYKCIDRYDHTVKRPDCKIVEEKNATDFEGVFKLNNETCLLQKFFIREVTLDMRAQRTVRRTPVGLENVAPDRALGSADLRMDIDRPVEYASFSSFKDDRQLASLVSVVSPKKFGKVSEDSSYAEVVVNSRVQYTRGEKQTVRILSLSRTKQGSFPDTKFTMKSVREHNVPSPADQPDYMYLTPFDARESNAYNLTLDVLLDGKPCDQFSASWVSRKRQRSTETYRILDGEEERAEFGFEMVEMIVGVDQESKCGKKVLKRYRQYTDRRMISEKTALFLSLSFEIACFKQRDKRLSCVYGNNNGKNKLYYNGKNWINKFKPPDRKGLVSIDVLSEVSFIRVEVQGGDPGVVNGALRNVERIFKNYYPELARFSSRASTRGRILSGRPQPVMRDVIFALSTQLKSETRVVTGYETRSVALLLGEYIIGLATVLSIVVVTMLIALVRFVVEYWMYRKQNVSVTIPVTATGWIHSVLASSKNYPKVLGSGYAHTYEFVVNPVREEDGRKVVDGSIQPMEPS</sequence>
<keyword evidence="1" id="KW-0472">Membrane</keyword>
<reference evidence="2" key="1">
    <citation type="submission" date="2021-01" db="EMBL/GenBank/DDBJ databases">
        <authorList>
            <person name="Corre E."/>
            <person name="Pelletier E."/>
            <person name="Niang G."/>
            <person name="Scheremetjew M."/>
            <person name="Finn R."/>
            <person name="Kale V."/>
            <person name="Holt S."/>
            <person name="Cochrane G."/>
            <person name="Meng A."/>
            <person name="Brown T."/>
            <person name="Cohen L."/>
        </authorList>
    </citation>
    <scope>NUCLEOTIDE SEQUENCE</scope>
    <source>
        <strain evidence="2">CCMP 769</strain>
    </source>
</reference>
<organism evidence="2">
    <name type="scientific">Rhodosorus marinus</name>
    <dbReference type="NCBI Taxonomy" id="101924"/>
    <lineage>
        <taxon>Eukaryota</taxon>
        <taxon>Rhodophyta</taxon>
        <taxon>Stylonematophyceae</taxon>
        <taxon>Stylonematales</taxon>
        <taxon>Stylonemataceae</taxon>
        <taxon>Rhodosorus</taxon>
    </lineage>
</organism>
<gene>
    <name evidence="2" type="ORF">RMAR00112_LOCUS12498</name>
</gene>
<dbReference type="AlphaFoldDB" id="A0A7S2ZM15"/>